<dbReference type="EMBL" id="CAJVQC010028620">
    <property type="protein sequence ID" value="CAG8740205.1"/>
    <property type="molecule type" value="Genomic_DNA"/>
</dbReference>
<dbReference type="Proteomes" id="UP000789920">
    <property type="component" value="Unassembled WGS sequence"/>
</dbReference>
<name>A0ACA9Q7U9_9GLOM</name>
<protein>
    <submittedName>
        <fullName evidence="1">36089_t:CDS:1</fullName>
    </submittedName>
</protein>
<comment type="caution">
    <text evidence="1">The sequence shown here is derived from an EMBL/GenBank/DDBJ whole genome shotgun (WGS) entry which is preliminary data.</text>
</comment>
<accession>A0ACA9Q7U9</accession>
<proteinExistence type="predicted"/>
<organism evidence="1 2">
    <name type="scientific">Racocetra persica</name>
    <dbReference type="NCBI Taxonomy" id="160502"/>
    <lineage>
        <taxon>Eukaryota</taxon>
        <taxon>Fungi</taxon>
        <taxon>Fungi incertae sedis</taxon>
        <taxon>Mucoromycota</taxon>
        <taxon>Glomeromycotina</taxon>
        <taxon>Glomeromycetes</taxon>
        <taxon>Diversisporales</taxon>
        <taxon>Gigasporaceae</taxon>
        <taxon>Racocetra</taxon>
    </lineage>
</organism>
<reference evidence="1" key="1">
    <citation type="submission" date="2021-06" db="EMBL/GenBank/DDBJ databases">
        <authorList>
            <person name="Kallberg Y."/>
            <person name="Tangrot J."/>
            <person name="Rosling A."/>
        </authorList>
    </citation>
    <scope>NUCLEOTIDE SEQUENCE</scope>
    <source>
        <strain evidence="1">MA461A</strain>
    </source>
</reference>
<sequence length="174" mass="19279">PTIFTCIRCKGYWPFTVTAIGQLSPWSFKMFNDGMAAMLKAREEDNEKNRNYVYAYVGATFSCLLGAAGWIGLTALCFSLLHTSYAVSKWIWAVYSIPIFFIVLALLCRVCGGSGSTTFIFVIFAYFGATTHILGSHIILSNISGNWSGFPTEKVALVSSLIFFLGKRLLYVNC</sequence>
<evidence type="ECO:0000313" key="2">
    <source>
        <dbReference type="Proteomes" id="UP000789920"/>
    </source>
</evidence>
<gene>
    <name evidence="1" type="ORF">RPERSI_LOCUS13074</name>
</gene>
<keyword evidence="2" id="KW-1185">Reference proteome</keyword>
<evidence type="ECO:0000313" key="1">
    <source>
        <dbReference type="EMBL" id="CAG8740205.1"/>
    </source>
</evidence>
<feature type="non-terminal residue" evidence="1">
    <location>
        <position position="1"/>
    </location>
</feature>